<organism evidence="1 2">
    <name type="scientific">Thelephora ganbajun</name>
    <name type="common">Ganba fungus</name>
    <dbReference type="NCBI Taxonomy" id="370292"/>
    <lineage>
        <taxon>Eukaryota</taxon>
        <taxon>Fungi</taxon>
        <taxon>Dikarya</taxon>
        <taxon>Basidiomycota</taxon>
        <taxon>Agaricomycotina</taxon>
        <taxon>Agaricomycetes</taxon>
        <taxon>Thelephorales</taxon>
        <taxon>Thelephoraceae</taxon>
        <taxon>Thelephora</taxon>
    </lineage>
</organism>
<name>A0ACB6ZET8_THEGA</name>
<comment type="caution">
    <text evidence="1">The sequence shown here is derived from an EMBL/GenBank/DDBJ whole genome shotgun (WGS) entry which is preliminary data.</text>
</comment>
<protein>
    <submittedName>
        <fullName evidence="1">Uncharacterized protein</fullName>
    </submittedName>
</protein>
<evidence type="ECO:0000313" key="2">
    <source>
        <dbReference type="Proteomes" id="UP000886501"/>
    </source>
</evidence>
<dbReference type="EMBL" id="MU118015">
    <property type="protein sequence ID" value="KAF9648320.1"/>
    <property type="molecule type" value="Genomic_DNA"/>
</dbReference>
<accession>A0ACB6ZET8</accession>
<evidence type="ECO:0000313" key="1">
    <source>
        <dbReference type="EMBL" id="KAF9648320.1"/>
    </source>
</evidence>
<gene>
    <name evidence="1" type="ORF">BDM02DRAFT_2279810</name>
</gene>
<proteinExistence type="predicted"/>
<reference evidence="1" key="1">
    <citation type="submission" date="2019-10" db="EMBL/GenBank/DDBJ databases">
        <authorList>
            <consortium name="DOE Joint Genome Institute"/>
            <person name="Kuo A."/>
            <person name="Miyauchi S."/>
            <person name="Kiss E."/>
            <person name="Drula E."/>
            <person name="Kohler A."/>
            <person name="Sanchez-Garcia M."/>
            <person name="Andreopoulos B."/>
            <person name="Barry K.W."/>
            <person name="Bonito G."/>
            <person name="Buee M."/>
            <person name="Carver A."/>
            <person name="Chen C."/>
            <person name="Cichocki N."/>
            <person name="Clum A."/>
            <person name="Culley D."/>
            <person name="Crous P.W."/>
            <person name="Fauchery L."/>
            <person name="Girlanda M."/>
            <person name="Hayes R."/>
            <person name="Keri Z."/>
            <person name="Labutti K."/>
            <person name="Lipzen A."/>
            <person name="Lombard V."/>
            <person name="Magnuson J."/>
            <person name="Maillard F."/>
            <person name="Morin E."/>
            <person name="Murat C."/>
            <person name="Nolan M."/>
            <person name="Ohm R."/>
            <person name="Pangilinan J."/>
            <person name="Pereira M."/>
            <person name="Perotto S."/>
            <person name="Peter M."/>
            <person name="Riley R."/>
            <person name="Sitrit Y."/>
            <person name="Stielow B."/>
            <person name="Szollosi G."/>
            <person name="Zifcakova L."/>
            <person name="Stursova M."/>
            <person name="Spatafora J.W."/>
            <person name="Tedersoo L."/>
            <person name="Vaario L.-M."/>
            <person name="Yamada A."/>
            <person name="Yan M."/>
            <person name="Wang P."/>
            <person name="Xu J."/>
            <person name="Bruns T."/>
            <person name="Baldrian P."/>
            <person name="Vilgalys R."/>
            <person name="Henrissat B."/>
            <person name="Grigoriev I.V."/>
            <person name="Hibbett D."/>
            <person name="Nagy L.G."/>
            <person name="Martin F.M."/>
        </authorList>
    </citation>
    <scope>NUCLEOTIDE SEQUENCE</scope>
    <source>
        <strain evidence="1">P2</strain>
    </source>
</reference>
<sequence length="84" mass="9347">MRVSRTYEAPHRSSIIDLFLITRELLGGASRNTRSWTTCLSLATTYLTLSLSEPTPPTPFVFALQIGETSRRKGDILITTFVAT</sequence>
<reference evidence="1" key="2">
    <citation type="journal article" date="2020" name="Nat. Commun.">
        <title>Large-scale genome sequencing of mycorrhizal fungi provides insights into the early evolution of symbiotic traits.</title>
        <authorList>
            <person name="Miyauchi S."/>
            <person name="Kiss E."/>
            <person name="Kuo A."/>
            <person name="Drula E."/>
            <person name="Kohler A."/>
            <person name="Sanchez-Garcia M."/>
            <person name="Morin E."/>
            <person name="Andreopoulos B."/>
            <person name="Barry K.W."/>
            <person name="Bonito G."/>
            <person name="Buee M."/>
            <person name="Carver A."/>
            <person name="Chen C."/>
            <person name="Cichocki N."/>
            <person name="Clum A."/>
            <person name="Culley D."/>
            <person name="Crous P.W."/>
            <person name="Fauchery L."/>
            <person name="Girlanda M."/>
            <person name="Hayes R.D."/>
            <person name="Keri Z."/>
            <person name="LaButti K."/>
            <person name="Lipzen A."/>
            <person name="Lombard V."/>
            <person name="Magnuson J."/>
            <person name="Maillard F."/>
            <person name="Murat C."/>
            <person name="Nolan M."/>
            <person name="Ohm R.A."/>
            <person name="Pangilinan J."/>
            <person name="Pereira M.F."/>
            <person name="Perotto S."/>
            <person name="Peter M."/>
            <person name="Pfister S."/>
            <person name="Riley R."/>
            <person name="Sitrit Y."/>
            <person name="Stielow J.B."/>
            <person name="Szollosi G."/>
            <person name="Zifcakova L."/>
            <person name="Stursova M."/>
            <person name="Spatafora J.W."/>
            <person name="Tedersoo L."/>
            <person name="Vaario L.M."/>
            <person name="Yamada A."/>
            <person name="Yan M."/>
            <person name="Wang P."/>
            <person name="Xu J."/>
            <person name="Bruns T."/>
            <person name="Baldrian P."/>
            <person name="Vilgalys R."/>
            <person name="Dunand C."/>
            <person name="Henrissat B."/>
            <person name="Grigoriev I.V."/>
            <person name="Hibbett D."/>
            <person name="Nagy L.G."/>
            <person name="Martin F.M."/>
        </authorList>
    </citation>
    <scope>NUCLEOTIDE SEQUENCE</scope>
    <source>
        <strain evidence="1">P2</strain>
    </source>
</reference>
<keyword evidence="2" id="KW-1185">Reference proteome</keyword>
<dbReference type="Proteomes" id="UP000886501">
    <property type="component" value="Unassembled WGS sequence"/>
</dbReference>